<dbReference type="AlphaFoldDB" id="A0A317X045"/>
<protein>
    <submittedName>
        <fullName evidence="2">Uncharacterized protein</fullName>
    </submittedName>
</protein>
<dbReference type="RefSeq" id="XP_025403370.1">
    <property type="nucleotide sequence ID" value="XM_025542279.1"/>
</dbReference>
<keyword evidence="3" id="KW-1185">Reference proteome</keyword>
<dbReference type="GeneID" id="37064516"/>
<dbReference type="Proteomes" id="UP000247233">
    <property type="component" value="Unassembled WGS sequence"/>
</dbReference>
<proteinExistence type="predicted"/>
<organism evidence="2 3">
    <name type="scientific">Aspergillus heteromorphus CBS 117.55</name>
    <dbReference type="NCBI Taxonomy" id="1448321"/>
    <lineage>
        <taxon>Eukaryota</taxon>
        <taxon>Fungi</taxon>
        <taxon>Dikarya</taxon>
        <taxon>Ascomycota</taxon>
        <taxon>Pezizomycotina</taxon>
        <taxon>Eurotiomycetes</taxon>
        <taxon>Eurotiomycetidae</taxon>
        <taxon>Eurotiales</taxon>
        <taxon>Aspergillaceae</taxon>
        <taxon>Aspergillus</taxon>
        <taxon>Aspergillus subgen. Circumdati</taxon>
    </lineage>
</organism>
<feature type="compositionally biased region" description="Basic and acidic residues" evidence="1">
    <location>
        <begin position="72"/>
        <end position="83"/>
    </location>
</feature>
<feature type="region of interest" description="Disordered" evidence="1">
    <location>
        <begin position="1"/>
        <end position="115"/>
    </location>
</feature>
<evidence type="ECO:0000313" key="2">
    <source>
        <dbReference type="EMBL" id="PWY90927.1"/>
    </source>
</evidence>
<feature type="compositionally biased region" description="Polar residues" evidence="1">
    <location>
        <begin position="47"/>
        <end position="64"/>
    </location>
</feature>
<feature type="compositionally biased region" description="Low complexity" evidence="1">
    <location>
        <begin position="1"/>
        <end position="28"/>
    </location>
</feature>
<dbReference type="VEuPathDB" id="FungiDB:BO70DRAFT_358397"/>
<evidence type="ECO:0000313" key="3">
    <source>
        <dbReference type="Proteomes" id="UP000247233"/>
    </source>
</evidence>
<gene>
    <name evidence="2" type="ORF">BO70DRAFT_358397</name>
</gene>
<name>A0A317X045_9EURO</name>
<reference evidence="2 3" key="1">
    <citation type="submission" date="2016-12" db="EMBL/GenBank/DDBJ databases">
        <title>The genomes of Aspergillus section Nigri reveals drivers in fungal speciation.</title>
        <authorList>
            <consortium name="DOE Joint Genome Institute"/>
            <person name="Vesth T.C."/>
            <person name="Nybo J."/>
            <person name="Theobald S."/>
            <person name="Brandl J."/>
            <person name="Frisvad J.C."/>
            <person name="Nielsen K.F."/>
            <person name="Lyhne E.K."/>
            <person name="Kogle M.E."/>
            <person name="Kuo A."/>
            <person name="Riley R."/>
            <person name="Clum A."/>
            <person name="Nolan M."/>
            <person name="Lipzen A."/>
            <person name="Salamov A."/>
            <person name="Henrissat B."/>
            <person name="Wiebenga A."/>
            <person name="De Vries R.P."/>
            <person name="Grigoriev I.V."/>
            <person name="Mortensen U.H."/>
            <person name="Andersen M.R."/>
            <person name="Baker S.E."/>
        </authorList>
    </citation>
    <scope>NUCLEOTIDE SEQUENCE [LARGE SCALE GENOMIC DNA]</scope>
    <source>
        <strain evidence="2 3">CBS 117.55</strain>
    </source>
</reference>
<comment type="caution">
    <text evidence="2">The sequence shown here is derived from an EMBL/GenBank/DDBJ whole genome shotgun (WGS) entry which is preliminary data.</text>
</comment>
<dbReference type="EMBL" id="MSFL01000002">
    <property type="protein sequence ID" value="PWY90927.1"/>
    <property type="molecule type" value="Genomic_DNA"/>
</dbReference>
<sequence>MPFHTTTSSSSSSSYSTYTSTSSNFSLGSGSGNGNDSPRVTGHRCAKTSQTDPSGYTTVRSGYQNLGEDPVLEERRYDSRGREQALPAPVAPGGDSMAGGTRRIQDLEDEEEEGF</sequence>
<evidence type="ECO:0000256" key="1">
    <source>
        <dbReference type="SAM" id="MobiDB-lite"/>
    </source>
</evidence>
<dbReference type="OrthoDB" id="4507172at2759"/>
<accession>A0A317X045</accession>